<dbReference type="InterPro" id="IPR052374">
    <property type="entry name" value="SERAC1"/>
</dbReference>
<dbReference type="RefSeq" id="WP_282588077.1">
    <property type="nucleotide sequence ID" value="NZ_JAMOIM010000031.1"/>
</dbReference>
<dbReference type="PANTHER" id="PTHR48182:SF2">
    <property type="entry name" value="PROTEIN SERAC1"/>
    <property type="match status" value="1"/>
</dbReference>
<accession>A0AA41Z2K1</accession>
<evidence type="ECO:0000259" key="5">
    <source>
        <dbReference type="Pfam" id="PF12697"/>
    </source>
</evidence>
<dbReference type="PANTHER" id="PTHR48182">
    <property type="entry name" value="PROTEIN SERAC1"/>
    <property type="match status" value="1"/>
</dbReference>
<keyword evidence="3" id="KW-0256">Endoplasmic reticulum</keyword>
<protein>
    <recommendedName>
        <fullName evidence="5">AB hydrolase-1 domain-containing protein</fullName>
    </recommendedName>
</protein>
<evidence type="ECO:0000256" key="1">
    <source>
        <dbReference type="ARBA" id="ARBA00004240"/>
    </source>
</evidence>
<dbReference type="Pfam" id="PF12697">
    <property type="entry name" value="Abhydrolase_6"/>
    <property type="match status" value="1"/>
</dbReference>
<organism evidence="6 7">
    <name type="scientific">Lichenifustis flavocetrariae</name>
    <dbReference type="NCBI Taxonomy" id="2949735"/>
    <lineage>
        <taxon>Bacteria</taxon>
        <taxon>Pseudomonadati</taxon>
        <taxon>Pseudomonadota</taxon>
        <taxon>Alphaproteobacteria</taxon>
        <taxon>Hyphomicrobiales</taxon>
        <taxon>Lichenihabitantaceae</taxon>
        <taxon>Lichenifustis</taxon>
    </lineage>
</organism>
<name>A0AA41Z2K1_9HYPH</name>
<comment type="subcellular location">
    <subcellularLocation>
        <location evidence="1">Endoplasmic reticulum</location>
    </subcellularLocation>
    <subcellularLocation>
        <location evidence="2">Membrane</location>
    </subcellularLocation>
</comment>
<evidence type="ECO:0000256" key="3">
    <source>
        <dbReference type="ARBA" id="ARBA00022824"/>
    </source>
</evidence>
<reference evidence="6" key="1">
    <citation type="submission" date="2022-05" db="EMBL/GenBank/DDBJ databases">
        <authorList>
            <person name="Pankratov T."/>
        </authorList>
    </citation>
    <scope>NUCLEOTIDE SEQUENCE</scope>
    <source>
        <strain evidence="6">BP6-180914</strain>
    </source>
</reference>
<evidence type="ECO:0000313" key="6">
    <source>
        <dbReference type="EMBL" id="MCW6511698.1"/>
    </source>
</evidence>
<dbReference type="AlphaFoldDB" id="A0AA41Z2K1"/>
<feature type="domain" description="AB hydrolase-1" evidence="5">
    <location>
        <begin position="15"/>
        <end position="242"/>
    </location>
</feature>
<dbReference type="Gene3D" id="3.40.50.1820">
    <property type="entry name" value="alpha/beta hydrolase"/>
    <property type="match status" value="1"/>
</dbReference>
<evidence type="ECO:0000313" key="7">
    <source>
        <dbReference type="Proteomes" id="UP001165667"/>
    </source>
</evidence>
<comment type="caution">
    <text evidence="6">The sequence shown here is derived from an EMBL/GenBank/DDBJ whole genome shotgun (WGS) entry which is preliminary data.</text>
</comment>
<evidence type="ECO:0000256" key="4">
    <source>
        <dbReference type="ARBA" id="ARBA00023136"/>
    </source>
</evidence>
<dbReference type="SUPFAM" id="SSF53474">
    <property type="entry name" value="alpha/beta-Hydrolases"/>
    <property type="match status" value="1"/>
</dbReference>
<gene>
    <name evidence="6" type="ORF">M8523_27395</name>
</gene>
<keyword evidence="4" id="KW-0472">Membrane</keyword>
<dbReference type="InterPro" id="IPR029058">
    <property type="entry name" value="AB_hydrolase_fold"/>
</dbReference>
<evidence type="ECO:0000256" key="2">
    <source>
        <dbReference type="ARBA" id="ARBA00004370"/>
    </source>
</evidence>
<keyword evidence="7" id="KW-1185">Reference proteome</keyword>
<dbReference type="GO" id="GO:0016020">
    <property type="term" value="C:membrane"/>
    <property type="evidence" value="ECO:0007669"/>
    <property type="project" value="UniProtKB-SubCell"/>
</dbReference>
<dbReference type="EMBL" id="JAMOIM010000031">
    <property type="protein sequence ID" value="MCW6511698.1"/>
    <property type="molecule type" value="Genomic_DNA"/>
</dbReference>
<dbReference type="InterPro" id="IPR000073">
    <property type="entry name" value="AB_hydrolase_1"/>
</dbReference>
<proteinExistence type="predicted"/>
<dbReference type="Proteomes" id="UP001165667">
    <property type="component" value="Unassembled WGS sequence"/>
</dbReference>
<sequence>MKGVWVRPASGRRAVVFIHGVLSDGEGCWHHDNGTYWPTLLSHEKELESVGIYVFTYKTGIFSGTFRLGNVVSSLKEHMRLDGVLSEDNDIVFVCHSMGGIVARKFLVQQTVDLIQRKIAIGLFLIASPSRGSKYADWLAPIARFFKHSHADALRFSETNSWLADLDEEFQSLTHEGKLPLSGKELIEDKFIALSAVLHRQVVEPISGARYFPDPYKVPNSDHFTICKVGSADDIQHRLLRQFIFDFFKAQEASRGVANEVAGAATRLEPEGAPTSSRIARSSSTCLAATGCLVDLQSAHGPQQYTRLSEIRFTITNSTAGHIKVTSIELKVLRATPFTRTASIATAAPVDEYSMFTDIDSKTTAAELLSRTHVLASSETDGFFLKVNAAEGFCYEASITVTWNPIPNGESETASSPIFTLAHPVYSVSGLLRLADSQPPTGRG</sequence>